<dbReference type="InterPro" id="IPR054708">
    <property type="entry name" value="MTPAP-like_central"/>
</dbReference>
<keyword evidence="3" id="KW-1185">Reference proteome</keyword>
<dbReference type="SUPFAM" id="SSF81301">
    <property type="entry name" value="Nucleotidyltransferase"/>
    <property type="match status" value="1"/>
</dbReference>
<dbReference type="AlphaFoldDB" id="A0A9P1NAS9"/>
<feature type="domain" description="Chromo" evidence="1">
    <location>
        <begin position="22"/>
        <end position="73"/>
    </location>
</feature>
<accession>A0A9P1NAS9</accession>
<comment type="caution">
    <text evidence="2">The sequence shown here is derived from an EMBL/GenBank/DDBJ whole genome shotgun (WGS) entry which is preliminary data.</text>
</comment>
<evidence type="ECO:0000259" key="1">
    <source>
        <dbReference type="PROSITE" id="PS50013"/>
    </source>
</evidence>
<dbReference type="PANTHER" id="PTHR12271">
    <property type="entry name" value="POLY A POLYMERASE CID PAP -RELATED"/>
    <property type="match status" value="1"/>
</dbReference>
<dbReference type="PANTHER" id="PTHR12271:SF117">
    <property type="entry name" value="PAP-ASSOCIATED DOMAIN-CONTAINING PROTEIN"/>
    <property type="match status" value="1"/>
</dbReference>
<sequence>MNVVEFATEAIILFNDDQYINKEVENILKAGMSGHNFVFRVKWRGISETSWHCEDLFTTKENKSMLDEFKSKNFYPANLIIKHLKSSDNLFYADYVPMNREPESLSYFQINDQNRRMDHLDMLHDEQVQLRNGSPRDRCTGHSEYRFAHFGEMERNLNGRVDQQWDRAGKALVSCNNNYLFVKFSSRGYLVETLVNKITNNFPSMTNDLSADVWRVFQYNRQKISDFQLKCRAREYLLNKINHILEVTETGLFGKLSIVGSTVNNCGTRYSDLDLNLRLPPSIIKQRGKKLELFETFQRYFQRDHRIDTGSIEVIRARVNLMKFKIFQENHTFVVDLTINNSEGETNSHFVHYMAKIDIRFPALVVVLKKWARAHNILDARDGSLNSYSIVLMTIHFFQSGVRPAIFPNIQSLFPQKFSKLLQHQEILYTGDIIADLPYMEPNNLSMGELVMRWFFYYDGFDFATYSINVRNGGVTKRTRSHSEMHIQDPFFHKNAASCVHRLEKIKRAISFGSDMCQNNNFKLDDIF</sequence>
<dbReference type="InterPro" id="IPR016197">
    <property type="entry name" value="Chromo-like_dom_sf"/>
</dbReference>
<organism evidence="2 3">
    <name type="scientific">Caenorhabditis angaria</name>
    <dbReference type="NCBI Taxonomy" id="860376"/>
    <lineage>
        <taxon>Eukaryota</taxon>
        <taxon>Metazoa</taxon>
        <taxon>Ecdysozoa</taxon>
        <taxon>Nematoda</taxon>
        <taxon>Chromadorea</taxon>
        <taxon>Rhabditida</taxon>
        <taxon>Rhabditina</taxon>
        <taxon>Rhabditomorpha</taxon>
        <taxon>Rhabditoidea</taxon>
        <taxon>Rhabditidae</taxon>
        <taxon>Peloderinae</taxon>
        <taxon>Caenorhabditis</taxon>
    </lineage>
</organism>
<dbReference type="InterPro" id="IPR043519">
    <property type="entry name" value="NT_sf"/>
</dbReference>
<evidence type="ECO:0000313" key="2">
    <source>
        <dbReference type="EMBL" id="CAI5454122.1"/>
    </source>
</evidence>
<dbReference type="GO" id="GO:1990817">
    <property type="term" value="F:poly(A) RNA polymerase activity"/>
    <property type="evidence" value="ECO:0007669"/>
    <property type="project" value="TreeGrafter"/>
</dbReference>
<dbReference type="InterPro" id="IPR000953">
    <property type="entry name" value="Chromo/chromo_shadow_dom"/>
</dbReference>
<protein>
    <recommendedName>
        <fullName evidence="1">Chromo domain-containing protein</fullName>
    </recommendedName>
</protein>
<dbReference type="Gene3D" id="3.30.460.10">
    <property type="entry name" value="Beta Polymerase, domain 2"/>
    <property type="match status" value="1"/>
</dbReference>
<reference evidence="2" key="1">
    <citation type="submission" date="2022-11" db="EMBL/GenBank/DDBJ databases">
        <authorList>
            <person name="Kikuchi T."/>
        </authorList>
    </citation>
    <scope>NUCLEOTIDE SEQUENCE</scope>
    <source>
        <strain evidence="2">PS1010</strain>
    </source>
</reference>
<evidence type="ECO:0000313" key="3">
    <source>
        <dbReference type="Proteomes" id="UP001152747"/>
    </source>
</evidence>
<dbReference type="OrthoDB" id="2274644at2759"/>
<name>A0A9P1NAS9_9PELO</name>
<dbReference type="PROSITE" id="PS50013">
    <property type="entry name" value="CHROMO_2"/>
    <property type="match status" value="1"/>
</dbReference>
<gene>
    <name evidence="2" type="ORF">CAMP_LOCUS16759</name>
</gene>
<dbReference type="EMBL" id="CANHGI010000006">
    <property type="protein sequence ID" value="CAI5454122.1"/>
    <property type="molecule type" value="Genomic_DNA"/>
</dbReference>
<dbReference type="Pfam" id="PF22600">
    <property type="entry name" value="MTPAP-like_central"/>
    <property type="match status" value="1"/>
</dbReference>
<dbReference type="GO" id="GO:0031123">
    <property type="term" value="P:RNA 3'-end processing"/>
    <property type="evidence" value="ECO:0007669"/>
    <property type="project" value="TreeGrafter"/>
</dbReference>
<dbReference type="SUPFAM" id="SSF81631">
    <property type="entry name" value="PAP/OAS1 substrate-binding domain"/>
    <property type="match status" value="1"/>
</dbReference>
<dbReference type="Proteomes" id="UP001152747">
    <property type="component" value="Unassembled WGS sequence"/>
</dbReference>
<dbReference type="SUPFAM" id="SSF54160">
    <property type="entry name" value="Chromo domain-like"/>
    <property type="match status" value="1"/>
</dbReference>
<proteinExistence type="predicted"/>
<dbReference type="Gene3D" id="1.10.1410.10">
    <property type="match status" value="1"/>
</dbReference>